<dbReference type="SUPFAM" id="SSF55083">
    <property type="entry name" value="6-hydroxymethyl-7,8-dihydropterin pyrophosphokinase, HPPK"/>
    <property type="match status" value="1"/>
</dbReference>
<gene>
    <name evidence="10" type="primary">folK</name>
    <name evidence="10" type="ORF">NK662_21770</name>
</gene>
<dbReference type="InterPro" id="IPR000550">
    <property type="entry name" value="Hppk"/>
</dbReference>
<comment type="catalytic activity">
    <reaction evidence="1">
        <text>6-hydroxymethyl-7,8-dihydropterin + ATP = (7,8-dihydropterin-6-yl)methyl diphosphate + AMP + H(+)</text>
        <dbReference type="Rhea" id="RHEA:11412"/>
        <dbReference type="ChEBI" id="CHEBI:15378"/>
        <dbReference type="ChEBI" id="CHEBI:30616"/>
        <dbReference type="ChEBI" id="CHEBI:44841"/>
        <dbReference type="ChEBI" id="CHEBI:72950"/>
        <dbReference type="ChEBI" id="CHEBI:456215"/>
        <dbReference type="EC" id="2.7.6.3"/>
    </reaction>
</comment>
<dbReference type="AlphaFoldDB" id="A0AA42BS96"/>
<evidence type="ECO:0000256" key="8">
    <source>
        <dbReference type="ARBA" id="ARBA00022909"/>
    </source>
</evidence>
<keyword evidence="11" id="KW-1185">Reference proteome</keyword>
<dbReference type="CDD" id="cd00483">
    <property type="entry name" value="HPPK"/>
    <property type="match status" value="1"/>
</dbReference>
<evidence type="ECO:0000256" key="7">
    <source>
        <dbReference type="ARBA" id="ARBA00022840"/>
    </source>
</evidence>
<evidence type="ECO:0000256" key="4">
    <source>
        <dbReference type="ARBA" id="ARBA00022679"/>
    </source>
</evidence>
<dbReference type="EC" id="2.7.6.3" evidence="3"/>
<evidence type="ECO:0000256" key="3">
    <source>
        <dbReference type="ARBA" id="ARBA00013253"/>
    </source>
</evidence>
<dbReference type="GO" id="GO:0005524">
    <property type="term" value="F:ATP binding"/>
    <property type="evidence" value="ECO:0007669"/>
    <property type="project" value="UniProtKB-KW"/>
</dbReference>
<protein>
    <recommendedName>
        <fullName evidence="3">2-amino-4-hydroxy-6-hydroxymethyldihydropteridine diphosphokinase</fullName>
        <ecNumber evidence="3">2.7.6.3</ecNumber>
    </recommendedName>
</protein>
<evidence type="ECO:0000256" key="6">
    <source>
        <dbReference type="ARBA" id="ARBA00022777"/>
    </source>
</evidence>
<keyword evidence="5" id="KW-0547">Nucleotide-binding</keyword>
<evidence type="ECO:0000256" key="1">
    <source>
        <dbReference type="ARBA" id="ARBA00000198"/>
    </source>
</evidence>
<dbReference type="GO" id="GO:0016301">
    <property type="term" value="F:kinase activity"/>
    <property type="evidence" value="ECO:0007669"/>
    <property type="project" value="UniProtKB-KW"/>
</dbReference>
<keyword evidence="6" id="KW-0418">Kinase</keyword>
<reference evidence="10" key="1">
    <citation type="submission" date="2022-07" db="EMBL/GenBank/DDBJ databases">
        <authorList>
            <person name="Li W.-J."/>
            <person name="Deng Q.-Q."/>
        </authorList>
    </citation>
    <scope>NUCLEOTIDE SEQUENCE</scope>
    <source>
        <strain evidence="10">SYSU M60031</strain>
    </source>
</reference>
<keyword evidence="7" id="KW-0067">ATP-binding</keyword>
<dbReference type="Gene3D" id="3.30.70.560">
    <property type="entry name" value="7,8-Dihydro-6-hydroxymethylpterin-pyrophosphokinase HPPK"/>
    <property type="match status" value="1"/>
</dbReference>
<dbReference type="PANTHER" id="PTHR43071:SF1">
    <property type="entry name" value="2-AMINO-4-HYDROXY-6-HYDROXYMETHYLDIHYDROPTERIDINE PYROPHOSPHOKINASE"/>
    <property type="match status" value="1"/>
</dbReference>
<dbReference type="NCBIfam" id="TIGR01498">
    <property type="entry name" value="folK"/>
    <property type="match status" value="1"/>
</dbReference>
<dbReference type="Proteomes" id="UP001156102">
    <property type="component" value="Unassembled WGS sequence"/>
</dbReference>
<dbReference type="EMBL" id="JANCLT010000020">
    <property type="protein sequence ID" value="MCP8971156.1"/>
    <property type="molecule type" value="Genomic_DNA"/>
</dbReference>
<proteinExistence type="predicted"/>
<accession>A0AA42BS96</accession>
<dbReference type="PROSITE" id="PS00794">
    <property type="entry name" value="HPPK"/>
    <property type="match status" value="1"/>
</dbReference>
<name>A0AA42BS96_9BACI</name>
<dbReference type="GO" id="GO:0003848">
    <property type="term" value="F:2-amino-4-hydroxy-6-hydroxymethyldihydropteridine diphosphokinase activity"/>
    <property type="evidence" value="ECO:0007669"/>
    <property type="project" value="UniProtKB-EC"/>
</dbReference>
<keyword evidence="8" id="KW-0289">Folate biosynthesis</keyword>
<keyword evidence="4 10" id="KW-0808">Transferase</keyword>
<feature type="domain" description="7,8-dihydro-6-hydroxymethylpterin-pyrophosphokinase" evidence="9">
    <location>
        <begin position="89"/>
        <end position="100"/>
    </location>
</feature>
<dbReference type="RefSeq" id="WP_254761085.1">
    <property type="nucleotide sequence ID" value="NZ_JANCLT010000020.1"/>
</dbReference>
<comment type="caution">
    <text evidence="10">The sequence shown here is derived from an EMBL/GenBank/DDBJ whole genome shotgun (WGS) entry which is preliminary data.</text>
</comment>
<organism evidence="10 11">
    <name type="scientific">Ectobacillus ponti</name>
    <dbReference type="NCBI Taxonomy" id="2961894"/>
    <lineage>
        <taxon>Bacteria</taxon>
        <taxon>Bacillati</taxon>
        <taxon>Bacillota</taxon>
        <taxon>Bacilli</taxon>
        <taxon>Bacillales</taxon>
        <taxon>Bacillaceae</taxon>
        <taxon>Ectobacillus</taxon>
    </lineage>
</organism>
<comment type="pathway">
    <text evidence="2">Cofactor biosynthesis; tetrahydrofolate biosynthesis; 2-amino-4-hydroxy-6-hydroxymethyl-7,8-dihydropteridine diphosphate from 7,8-dihydroneopterin triphosphate: step 4/4.</text>
</comment>
<evidence type="ECO:0000259" key="9">
    <source>
        <dbReference type="PROSITE" id="PS00794"/>
    </source>
</evidence>
<evidence type="ECO:0000256" key="2">
    <source>
        <dbReference type="ARBA" id="ARBA00005051"/>
    </source>
</evidence>
<dbReference type="InterPro" id="IPR035907">
    <property type="entry name" value="Hppk_sf"/>
</dbReference>
<dbReference type="GO" id="GO:0046656">
    <property type="term" value="P:folic acid biosynthetic process"/>
    <property type="evidence" value="ECO:0007669"/>
    <property type="project" value="UniProtKB-KW"/>
</dbReference>
<evidence type="ECO:0000313" key="10">
    <source>
        <dbReference type="EMBL" id="MCP8971156.1"/>
    </source>
</evidence>
<evidence type="ECO:0000313" key="11">
    <source>
        <dbReference type="Proteomes" id="UP001156102"/>
    </source>
</evidence>
<dbReference type="Pfam" id="PF01288">
    <property type="entry name" value="HPPK"/>
    <property type="match status" value="1"/>
</dbReference>
<evidence type="ECO:0000256" key="5">
    <source>
        <dbReference type="ARBA" id="ARBA00022741"/>
    </source>
</evidence>
<dbReference type="PANTHER" id="PTHR43071">
    <property type="entry name" value="2-AMINO-4-HYDROXY-6-HYDROXYMETHYLDIHYDROPTERIDINE PYROPHOSPHOKINASE"/>
    <property type="match status" value="1"/>
</dbReference>
<sequence>MRNTAYLALGSNIGDRAAFLSEAVSSLRGHPDIQVEALSSIYETDPVGYTEQDKFLNMAVKVSTSLSPGELLAYIQETERQLGRKREIHWGPRTIDLDILLFNHENIVAENLIIPHPRMHERAFVLVPLLEINAEMKSEISDIQLDDMKRREGVTVWKRKNGEDGFALFGS</sequence>